<reference evidence="1 2" key="1">
    <citation type="submission" date="2019-02" db="EMBL/GenBank/DDBJ databases">
        <title>Genomic Encyclopedia of Archaeal and Bacterial Type Strains, Phase II (KMG-II): from individual species to whole genera.</title>
        <authorList>
            <person name="Goeker M."/>
        </authorList>
    </citation>
    <scope>NUCLEOTIDE SEQUENCE [LARGE SCALE GENOMIC DNA]</scope>
    <source>
        <strain evidence="1 2">DSM 18101</strain>
    </source>
</reference>
<protein>
    <submittedName>
        <fullName evidence="1">Uncharacterized protein</fullName>
    </submittedName>
</protein>
<gene>
    <name evidence="1" type="ORF">BDD14_6264</name>
</gene>
<keyword evidence="2" id="KW-1185">Reference proteome</keyword>
<evidence type="ECO:0000313" key="2">
    <source>
        <dbReference type="Proteomes" id="UP000292958"/>
    </source>
</evidence>
<dbReference type="Proteomes" id="UP000292958">
    <property type="component" value="Unassembled WGS sequence"/>
</dbReference>
<organism evidence="1 2">
    <name type="scientific">Edaphobacter modestus</name>
    <dbReference type="NCBI Taxonomy" id="388466"/>
    <lineage>
        <taxon>Bacteria</taxon>
        <taxon>Pseudomonadati</taxon>
        <taxon>Acidobacteriota</taxon>
        <taxon>Terriglobia</taxon>
        <taxon>Terriglobales</taxon>
        <taxon>Acidobacteriaceae</taxon>
        <taxon>Edaphobacter</taxon>
    </lineage>
</organism>
<name>A0A4Q7Y070_9BACT</name>
<evidence type="ECO:0000313" key="1">
    <source>
        <dbReference type="EMBL" id="RZU29664.1"/>
    </source>
</evidence>
<dbReference type="AlphaFoldDB" id="A0A4Q7Y070"/>
<dbReference type="EMBL" id="SHKW01000007">
    <property type="protein sequence ID" value="RZU29664.1"/>
    <property type="molecule type" value="Genomic_DNA"/>
</dbReference>
<accession>A0A4Q7Y070</accession>
<sequence>MNIIKSAITLSLAAAMWVFCHVSCNSAWIS</sequence>
<comment type="caution">
    <text evidence="1">The sequence shown here is derived from an EMBL/GenBank/DDBJ whole genome shotgun (WGS) entry which is preliminary data.</text>
</comment>
<proteinExistence type="predicted"/>